<keyword evidence="2" id="KW-0812">Transmembrane</keyword>
<dbReference type="InterPro" id="IPR043136">
    <property type="entry name" value="B30.2/SPRY_sf"/>
</dbReference>
<keyword evidence="2" id="KW-0472">Membrane</keyword>
<feature type="compositionally biased region" description="Polar residues" evidence="1">
    <location>
        <begin position="426"/>
        <end position="440"/>
    </location>
</feature>
<gene>
    <name evidence="4" type="ORF">CISIN_1g012179mg</name>
</gene>
<evidence type="ECO:0000313" key="4">
    <source>
        <dbReference type="EMBL" id="KDO84102.1"/>
    </source>
</evidence>
<evidence type="ECO:0000313" key="5">
    <source>
        <dbReference type="Proteomes" id="UP000027120"/>
    </source>
</evidence>
<dbReference type="Gene3D" id="2.60.120.920">
    <property type="match status" value="1"/>
</dbReference>
<name>A0A067H8P5_CITSI</name>
<dbReference type="SUPFAM" id="SSF49899">
    <property type="entry name" value="Concanavalin A-like lectins/glucanases"/>
    <property type="match status" value="1"/>
</dbReference>
<organism evidence="4 5">
    <name type="scientific">Citrus sinensis</name>
    <name type="common">Sweet orange</name>
    <name type="synonym">Citrus aurantium var. sinensis</name>
    <dbReference type="NCBI Taxonomy" id="2711"/>
    <lineage>
        <taxon>Eukaryota</taxon>
        <taxon>Viridiplantae</taxon>
        <taxon>Streptophyta</taxon>
        <taxon>Embryophyta</taxon>
        <taxon>Tracheophyta</taxon>
        <taxon>Spermatophyta</taxon>
        <taxon>Magnoliopsida</taxon>
        <taxon>eudicotyledons</taxon>
        <taxon>Gunneridae</taxon>
        <taxon>Pentapetalae</taxon>
        <taxon>rosids</taxon>
        <taxon>malvids</taxon>
        <taxon>Sapindales</taxon>
        <taxon>Rutaceae</taxon>
        <taxon>Aurantioideae</taxon>
        <taxon>Citrus</taxon>
    </lineage>
</organism>
<evidence type="ECO:0000256" key="1">
    <source>
        <dbReference type="SAM" id="MobiDB-lite"/>
    </source>
</evidence>
<dbReference type="InterPro" id="IPR044736">
    <property type="entry name" value="Gid1/RanBPM/SPLA_SPRY"/>
</dbReference>
<keyword evidence="2" id="KW-1133">Transmembrane helix</keyword>
<protein>
    <recommendedName>
        <fullName evidence="3">SPRY domain-containing protein</fullName>
    </recommendedName>
</protein>
<dbReference type="CDD" id="cd12885">
    <property type="entry name" value="SPRY_RanBP_like"/>
    <property type="match status" value="1"/>
</dbReference>
<dbReference type="STRING" id="2711.A0A067H8P5"/>
<accession>A0A067H8P5</accession>
<keyword evidence="5" id="KW-1185">Reference proteome</keyword>
<dbReference type="EMBL" id="KK784874">
    <property type="protein sequence ID" value="KDO84102.1"/>
    <property type="molecule type" value="Genomic_DNA"/>
</dbReference>
<dbReference type="AlphaFoldDB" id="A0A067H8P5"/>
<dbReference type="PaxDb" id="2711-XP_006473288.1"/>
<sequence>MLHVILVAFSAGVLIMLLIVFIWRWCCNRHRKDFVDANQTTPESLQTRIPQQLHQQNGPSPHNHLDLDSKRRGNYYVFRRGVSAKPLFNWADHPELVTDAVENGWSRFGFTTYMSSPSTRSSLLGICAVGDYGRETQADISWDVCQGSADFMQKIRLNSGLKKVNTSSPCMSAAAVIRTALPLPGPPLGSSAFPQEAYFEITILYARDDGQSQSVGKTREGEKTKLIQENSYANANSESLVHVTSSHSVNKVEELKLAAAKDDGKGEVVMLSLGLTPGGSLPLRLPGSYPGSIGFNSDGSVYLDGIKLVFESEKAEWGRTERVIGCGFDPRQKKVFFTVDSELVHVINCKSEEFETPLYPTIAANIDVLILVNFGQSAFTYAPANAQRTSNPCFIGPLANPPAAALGYEDSKELFSMGRIDSQWLNRSSTKGGHNTGANNRTEEFDEESEADLFEIVLESSGRSPNTVL</sequence>
<feature type="region of interest" description="Disordered" evidence="1">
    <location>
        <begin position="426"/>
        <end position="448"/>
    </location>
</feature>
<feature type="domain" description="SPRY" evidence="3">
    <location>
        <begin position="198"/>
        <end position="374"/>
    </location>
</feature>
<dbReference type="InterPro" id="IPR003877">
    <property type="entry name" value="SPRY_dom"/>
</dbReference>
<evidence type="ECO:0000256" key="2">
    <source>
        <dbReference type="SAM" id="Phobius"/>
    </source>
</evidence>
<dbReference type="Proteomes" id="UP000027120">
    <property type="component" value="Unassembled WGS sequence"/>
</dbReference>
<proteinExistence type="predicted"/>
<dbReference type="Pfam" id="PF00622">
    <property type="entry name" value="SPRY"/>
    <property type="match status" value="1"/>
</dbReference>
<feature type="transmembrane region" description="Helical" evidence="2">
    <location>
        <begin position="6"/>
        <end position="26"/>
    </location>
</feature>
<dbReference type="eggNOG" id="ENOG502QQKS">
    <property type="taxonomic scope" value="Eukaryota"/>
</dbReference>
<dbReference type="PANTHER" id="PTHR44991">
    <property type="entry name" value="IMMUNOGLOBULIN SUPERFAMILY MEMBER 5"/>
    <property type="match status" value="1"/>
</dbReference>
<dbReference type="SMR" id="A0A067H8P5"/>
<dbReference type="InterPro" id="IPR013320">
    <property type="entry name" value="ConA-like_dom_sf"/>
</dbReference>
<reference evidence="4 5" key="1">
    <citation type="submission" date="2014-04" db="EMBL/GenBank/DDBJ databases">
        <authorList>
            <consortium name="International Citrus Genome Consortium"/>
            <person name="Gmitter F."/>
            <person name="Chen C."/>
            <person name="Farmerie W."/>
            <person name="Harkins T."/>
            <person name="Desany B."/>
            <person name="Mohiuddin M."/>
            <person name="Kodira C."/>
            <person name="Borodovsky M."/>
            <person name="Lomsadze A."/>
            <person name="Burns P."/>
            <person name="Jenkins J."/>
            <person name="Prochnik S."/>
            <person name="Shu S."/>
            <person name="Chapman J."/>
            <person name="Pitluck S."/>
            <person name="Schmutz J."/>
            <person name="Rokhsar D."/>
        </authorList>
    </citation>
    <scope>NUCLEOTIDE SEQUENCE</scope>
</reference>
<dbReference type="PANTHER" id="PTHR44991:SF1">
    <property type="entry name" value="IMMUNOGLOBULIN SUPERFAMILY MEMBER 5"/>
    <property type="match status" value="1"/>
</dbReference>
<evidence type="ECO:0000259" key="3">
    <source>
        <dbReference type="Pfam" id="PF00622"/>
    </source>
</evidence>